<comment type="caution">
    <text evidence="2">The sequence shown here is derived from an EMBL/GenBank/DDBJ whole genome shotgun (WGS) entry which is preliminary data.</text>
</comment>
<feature type="domain" description="Endonuclease/exonuclease/phosphatase" evidence="1">
    <location>
        <begin position="43"/>
        <end position="123"/>
    </location>
</feature>
<evidence type="ECO:0000259" key="1">
    <source>
        <dbReference type="Pfam" id="PF03372"/>
    </source>
</evidence>
<dbReference type="Proteomes" id="UP000037178">
    <property type="component" value="Unassembled WGS sequence"/>
</dbReference>
<dbReference type="SUPFAM" id="SSF56219">
    <property type="entry name" value="DNase I-like"/>
    <property type="match status" value="1"/>
</dbReference>
<dbReference type="PATRIC" id="fig|1675527.3.peg.2238"/>
<reference evidence="2 3" key="1">
    <citation type="submission" date="2015-06" db="EMBL/GenBank/DDBJ databases">
        <title>Draft genome sequence of an Alphaproteobacteria species associated to the Mediterranean sponge Oscarella lobularis.</title>
        <authorList>
            <person name="Jourda C."/>
            <person name="Santini S."/>
            <person name="Claverie J.-M."/>
        </authorList>
    </citation>
    <scope>NUCLEOTIDE SEQUENCE [LARGE SCALE GENOMIC DNA]</scope>
    <source>
        <strain evidence="2">IGS</strain>
    </source>
</reference>
<dbReference type="InterPro" id="IPR005135">
    <property type="entry name" value="Endo/exonuclease/phosphatase"/>
</dbReference>
<dbReference type="Gene3D" id="3.60.10.10">
    <property type="entry name" value="Endonuclease/exonuclease/phosphatase"/>
    <property type="match status" value="1"/>
</dbReference>
<proteinExistence type="predicted"/>
<sequence>MYDYTAKRAVSVTHMHGLRDLNGKLDTPERAAQAQRLRDMSSRLSEPEDVVVVCGDFNVEPNSETLAILADSGLTELVTGRGFEGTRNTKYKKPGRFADYMLVNQEEVVKSFDVIHDPEVSDHCPLVLGL</sequence>
<dbReference type="RefSeq" id="WP_235438972.1">
    <property type="nucleotide sequence ID" value="NZ_LFTY01000002.1"/>
</dbReference>
<accession>A0A0J9E5T7</accession>
<dbReference type="AlphaFoldDB" id="A0A0J9E5T7"/>
<name>A0A0J9E5T7_9RHOB</name>
<keyword evidence="3" id="KW-1185">Reference proteome</keyword>
<dbReference type="EMBL" id="LFTY01000002">
    <property type="protein sequence ID" value="KMW57164.1"/>
    <property type="molecule type" value="Genomic_DNA"/>
</dbReference>
<protein>
    <recommendedName>
        <fullName evidence="1">Endonuclease/exonuclease/phosphatase domain-containing protein</fullName>
    </recommendedName>
</protein>
<dbReference type="GO" id="GO:0003824">
    <property type="term" value="F:catalytic activity"/>
    <property type="evidence" value="ECO:0007669"/>
    <property type="project" value="InterPro"/>
</dbReference>
<dbReference type="STRING" id="1675527.AIOL_002125"/>
<dbReference type="InterPro" id="IPR036691">
    <property type="entry name" value="Endo/exonu/phosph_ase_sf"/>
</dbReference>
<gene>
    <name evidence="2" type="ORF">AIOL_002125</name>
</gene>
<organism evidence="2 3">
    <name type="scientific">Candidatus Rhodobacter oscarellae</name>
    <dbReference type="NCBI Taxonomy" id="1675527"/>
    <lineage>
        <taxon>Bacteria</taxon>
        <taxon>Pseudomonadati</taxon>
        <taxon>Pseudomonadota</taxon>
        <taxon>Alphaproteobacteria</taxon>
        <taxon>Rhodobacterales</taxon>
        <taxon>Rhodobacter group</taxon>
        <taxon>Rhodobacter</taxon>
    </lineage>
</organism>
<dbReference type="Pfam" id="PF03372">
    <property type="entry name" value="Exo_endo_phos"/>
    <property type="match status" value="1"/>
</dbReference>
<evidence type="ECO:0000313" key="3">
    <source>
        <dbReference type="Proteomes" id="UP000037178"/>
    </source>
</evidence>
<evidence type="ECO:0000313" key="2">
    <source>
        <dbReference type="EMBL" id="KMW57164.1"/>
    </source>
</evidence>